<gene>
    <name evidence="1" type="ORF">JENST_19</name>
</gene>
<dbReference type="KEGG" id="vg:26625967"/>
<organism evidence="1 2">
    <name type="scientific">Brevibacillus phage Jenst</name>
    <dbReference type="NCBI Taxonomy" id="1691954"/>
    <lineage>
        <taxon>Viruses</taxon>
        <taxon>Duplodnaviria</taxon>
        <taxon>Heunggongvirae</taxon>
        <taxon>Uroviricota</taxon>
        <taxon>Caudoviricetes</taxon>
        <taxon>Jenstvirus</taxon>
        <taxon>Jenstvirus jenst</taxon>
    </lineage>
</organism>
<dbReference type="Proteomes" id="UP000208104">
    <property type="component" value="Segment"/>
</dbReference>
<sequence>MADLPIRKKGSPSKIEKYGLMEHAISLLKVIPKMTYAAIAEELNTIGNVPPEGLITDENVSQFARSYPEVRREILLANKQHMRKLVLEGAEFDMLGQLKEMAARTSFMLEAMEEMALENGTLPKAADYKALSSELRETLKQIEGIHKEIYDMEVVREFLIEVVNTLKDVAPEALPSFISKMKGKRENSHIVNELLSGGLK</sequence>
<evidence type="ECO:0000313" key="1">
    <source>
        <dbReference type="EMBL" id="ALA07149.1"/>
    </source>
</evidence>
<dbReference type="RefSeq" id="YP_009199080.1">
    <property type="nucleotide sequence ID" value="NC_028805.1"/>
</dbReference>
<proteinExistence type="predicted"/>
<accession>A0A0K2CNL0</accession>
<protein>
    <submittedName>
        <fullName evidence="1">Uncharacterized protein</fullName>
    </submittedName>
</protein>
<evidence type="ECO:0000313" key="2">
    <source>
        <dbReference type="Proteomes" id="UP000208104"/>
    </source>
</evidence>
<dbReference type="EMBL" id="KT151955">
    <property type="protein sequence ID" value="ALA07149.1"/>
    <property type="molecule type" value="Genomic_DNA"/>
</dbReference>
<reference evidence="1 2" key="1">
    <citation type="journal article" date="2015" name="Genome Announc.">
        <title>Genome Sequences of Five Additional Brevibacillus laterosporus Bacteriophages.</title>
        <authorList>
            <person name="Merrill B.D."/>
            <person name="Berg J.A."/>
            <person name="Graves K.A."/>
            <person name="Ward A.T."/>
            <person name="Hilton J.A."/>
            <person name="Wake B.N."/>
            <person name="Grose J.H."/>
            <person name="Breakwell D.P."/>
            <person name="Burnett S.H."/>
        </authorList>
    </citation>
    <scope>NUCLEOTIDE SEQUENCE [LARGE SCALE GENOMIC DNA]</scope>
</reference>
<dbReference type="GeneID" id="26625967"/>
<name>A0A0K2CNL0_9CAUD</name>
<keyword evidence="2" id="KW-1185">Reference proteome</keyword>